<dbReference type="Proteomes" id="UP000002051">
    <property type="component" value="Chromosome 5"/>
</dbReference>
<dbReference type="EMBL" id="CM001221">
    <property type="protein sequence ID" value="AES97556.1"/>
    <property type="molecule type" value="Genomic_DNA"/>
</dbReference>
<dbReference type="OrthoDB" id="1408944at2759"/>
<dbReference type="PaxDb" id="3880-AES97556"/>
<dbReference type="Gene3D" id="1.20.1280.50">
    <property type="match status" value="1"/>
</dbReference>
<feature type="domain" description="F-box" evidence="2">
    <location>
        <begin position="17"/>
        <end position="57"/>
    </location>
</feature>
<organism evidence="3 6">
    <name type="scientific">Medicago truncatula</name>
    <name type="common">Barrel medic</name>
    <name type="synonym">Medicago tribuloides</name>
    <dbReference type="NCBI Taxonomy" id="3880"/>
    <lineage>
        <taxon>Eukaryota</taxon>
        <taxon>Viridiplantae</taxon>
        <taxon>Streptophyta</taxon>
        <taxon>Embryophyta</taxon>
        <taxon>Tracheophyta</taxon>
        <taxon>Spermatophyta</taxon>
        <taxon>Magnoliopsida</taxon>
        <taxon>eudicotyledons</taxon>
        <taxon>Gunneridae</taxon>
        <taxon>Pentapetalae</taxon>
        <taxon>rosids</taxon>
        <taxon>fabids</taxon>
        <taxon>Fabales</taxon>
        <taxon>Fabaceae</taxon>
        <taxon>Papilionoideae</taxon>
        <taxon>50 kb inversion clade</taxon>
        <taxon>NPAAA clade</taxon>
        <taxon>Hologalegina</taxon>
        <taxon>IRL clade</taxon>
        <taxon>Trifolieae</taxon>
        <taxon>Medicago</taxon>
    </lineage>
</organism>
<dbReference type="InterPro" id="IPR036047">
    <property type="entry name" value="F-box-like_dom_sf"/>
</dbReference>
<dbReference type="Proteomes" id="UP000265566">
    <property type="component" value="Chromosome 5"/>
</dbReference>
<sequence length="500" mass="57018">MKNDRTKKRSQSNTPIIPDELIAEILILLNPKTIALFKCVSKSWNTLVSDPIFIKNHLKKSSQNPRLILTPLTSKYPISNVESFSVSRLLENSSIIVSGDNCHGSEDTCHVVGSCNGLLCLLFHSRYKKSFYVYKKYWFCLWNPATRTKSEKLGIFKDYVNIYLSKPYKFTFGCDISTGTYKVVAISEKPVLSKQGEEEDVVSWKCEVRIFSFGDNCWRKIQDCPLIPVCVMNILINRINNGVHLNGTVNWLCLPDFLMPSYEHGWKSITNAKQFVIVSLDLSTETYKQLLLPQGFDEVPEYQPSLHVLKDCLCFSHDFKTIEFVIWQMKEFGVQESWTQLFRIDYYKIYHNLNFYGLTECGIPLLPLYLSTDGDTLILANSEDDRAIIYNRRDERVERIKISNKLCWFSAMDYVESLVSTCWKSANLTPSTYSVHASMVVDDDNEIGDIVGDSGAEEEGPLLSENLDDDELSEDGEIVGGISEEEEGPLLSEDLDEDGL</sequence>
<evidence type="ECO:0000256" key="1">
    <source>
        <dbReference type="SAM" id="MobiDB-lite"/>
    </source>
</evidence>
<evidence type="ECO:0000313" key="5">
    <source>
        <dbReference type="EnsemblPlants" id="AES97556"/>
    </source>
</evidence>
<dbReference type="EnsemblPlants" id="AES97556">
    <property type="protein sequence ID" value="AES97556"/>
    <property type="gene ID" value="MTR_5g056020"/>
</dbReference>
<dbReference type="Pfam" id="PF00646">
    <property type="entry name" value="F-box"/>
    <property type="match status" value="1"/>
</dbReference>
<dbReference type="InterPro" id="IPR017451">
    <property type="entry name" value="F-box-assoc_interact_dom"/>
</dbReference>
<evidence type="ECO:0000259" key="2">
    <source>
        <dbReference type="SMART" id="SM00256"/>
    </source>
</evidence>
<dbReference type="KEGG" id="mtr:11426526"/>
<proteinExistence type="predicted"/>
<dbReference type="SUPFAM" id="SSF81383">
    <property type="entry name" value="F-box domain"/>
    <property type="match status" value="1"/>
</dbReference>
<reference evidence="3 6" key="2">
    <citation type="journal article" date="2014" name="BMC Genomics">
        <title>An improved genome release (version Mt4.0) for the model legume Medicago truncatula.</title>
        <authorList>
            <person name="Tang H."/>
            <person name="Krishnakumar V."/>
            <person name="Bidwell S."/>
            <person name="Rosen B."/>
            <person name="Chan A."/>
            <person name="Zhou S."/>
            <person name="Gentzbittel L."/>
            <person name="Childs K.L."/>
            <person name="Yandell M."/>
            <person name="Gundlach H."/>
            <person name="Mayer K.F."/>
            <person name="Schwartz D.C."/>
            <person name="Town C.D."/>
        </authorList>
    </citation>
    <scope>GENOME REANNOTATION</scope>
    <source>
        <strain evidence="5 6">cv. Jemalong A17</strain>
    </source>
</reference>
<accession>G7K0I7</accession>
<dbReference type="InterPro" id="IPR001810">
    <property type="entry name" value="F-box_dom"/>
</dbReference>
<gene>
    <name evidence="5" type="primary">11426526</name>
    <name evidence="3" type="ordered locus">MTR_5g056020</name>
    <name evidence="4" type="ORF">MtrunA17_Chr5g0423291</name>
</gene>
<protein>
    <submittedName>
        <fullName evidence="3">F-box protein interaction domain protein</fullName>
    </submittedName>
    <submittedName>
        <fullName evidence="4">Putative F-box domain-containing protein</fullName>
    </submittedName>
</protein>
<feature type="region of interest" description="Disordered" evidence="1">
    <location>
        <begin position="449"/>
        <end position="500"/>
    </location>
</feature>
<reference evidence="4" key="4">
    <citation type="journal article" date="2018" name="Nat. Plants">
        <title>Whole-genome landscape of Medicago truncatula symbiotic genes.</title>
        <authorList>
            <person name="Pecrix Y."/>
            <person name="Gamas P."/>
            <person name="Carrere S."/>
        </authorList>
    </citation>
    <scope>NUCLEOTIDE SEQUENCE</scope>
    <source>
        <tissue evidence="4">Leaves</tissue>
    </source>
</reference>
<dbReference type="InterPro" id="IPR050796">
    <property type="entry name" value="SCF_F-box_component"/>
</dbReference>
<dbReference type="SMART" id="SM00256">
    <property type="entry name" value="FBOX"/>
    <property type="match status" value="1"/>
</dbReference>
<dbReference type="AlphaFoldDB" id="G7K0I7"/>
<feature type="compositionally biased region" description="Acidic residues" evidence="1">
    <location>
        <begin position="455"/>
        <end position="500"/>
    </location>
</feature>
<reference evidence="3 6" key="1">
    <citation type="journal article" date="2011" name="Nature">
        <title>The Medicago genome provides insight into the evolution of rhizobial symbioses.</title>
        <authorList>
            <person name="Young N.D."/>
            <person name="Debelle F."/>
            <person name="Oldroyd G.E."/>
            <person name="Geurts R."/>
            <person name="Cannon S.B."/>
            <person name="Udvardi M.K."/>
            <person name="Benedito V.A."/>
            <person name="Mayer K.F."/>
            <person name="Gouzy J."/>
            <person name="Schoof H."/>
            <person name="Van de Peer Y."/>
            <person name="Proost S."/>
            <person name="Cook D.R."/>
            <person name="Meyers B.C."/>
            <person name="Spannagl M."/>
            <person name="Cheung F."/>
            <person name="De Mita S."/>
            <person name="Krishnakumar V."/>
            <person name="Gundlach H."/>
            <person name="Zhou S."/>
            <person name="Mudge J."/>
            <person name="Bharti A.K."/>
            <person name="Murray J.D."/>
            <person name="Naoumkina M.A."/>
            <person name="Rosen B."/>
            <person name="Silverstein K.A."/>
            <person name="Tang H."/>
            <person name="Rombauts S."/>
            <person name="Zhao P.X."/>
            <person name="Zhou P."/>
            <person name="Barbe V."/>
            <person name="Bardou P."/>
            <person name="Bechner M."/>
            <person name="Bellec A."/>
            <person name="Berger A."/>
            <person name="Berges H."/>
            <person name="Bidwell S."/>
            <person name="Bisseling T."/>
            <person name="Choisne N."/>
            <person name="Couloux A."/>
            <person name="Denny R."/>
            <person name="Deshpande S."/>
            <person name="Dai X."/>
            <person name="Doyle J.J."/>
            <person name="Dudez A.M."/>
            <person name="Farmer A.D."/>
            <person name="Fouteau S."/>
            <person name="Franken C."/>
            <person name="Gibelin C."/>
            <person name="Gish J."/>
            <person name="Goldstein S."/>
            <person name="Gonzalez A.J."/>
            <person name="Green P.J."/>
            <person name="Hallab A."/>
            <person name="Hartog M."/>
            <person name="Hua A."/>
            <person name="Humphray S.J."/>
            <person name="Jeong D.H."/>
            <person name="Jing Y."/>
            <person name="Jocker A."/>
            <person name="Kenton S.M."/>
            <person name="Kim D.J."/>
            <person name="Klee K."/>
            <person name="Lai H."/>
            <person name="Lang C."/>
            <person name="Lin S."/>
            <person name="Macmil S.L."/>
            <person name="Magdelenat G."/>
            <person name="Matthews L."/>
            <person name="McCorrison J."/>
            <person name="Monaghan E.L."/>
            <person name="Mun J.H."/>
            <person name="Najar F.Z."/>
            <person name="Nicholson C."/>
            <person name="Noirot C."/>
            <person name="O'Bleness M."/>
            <person name="Paule C.R."/>
            <person name="Poulain J."/>
            <person name="Prion F."/>
            <person name="Qin B."/>
            <person name="Qu C."/>
            <person name="Retzel E.F."/>
            <person name="Riddle C."/>
            <person name="Sallet E."/>
            <person name="Samain S."/>
            <person name="Samson N."/>
            <person name="Sanders I."/>
            <person name="Saurat O."/>
            <person name="Scarpelli C."/>
            <person name="Schiex T."/>
            <person name="Segurens B."/>
            <person name="Severin A.J."/>
            <person name="Sherrier D.J."/>
            <person name="Shi R."/>
            <person name="Sims S."/>
            <person name="Singer S.R."/>
            <person name="Sinharoy S."/>
            <person name="Sterck L."/>
            <person name="Viollet A."/>
            <person name="Wang B.B."/>
            <person name="Wang K."/>
            <person name="Wang M."/>
            <person name="Wang X."/>
            <person name="Warfsmann J."/>
            <person name="Weissenbach J."/>
            <person name="White D.D."/>
            <person name="White J.D."/>
            <person name="Wiley G.B."/>
            <person name="Wincker P."/>
            <person name="Xing Y."/>
            <person name="Yang L."/>
            <person name="Yao Z."/>
            <person name="Ying F."/>
            <person name="Zhai J."/>
            <person name="Zhou L."/>
            <person name="Zuber A."/>
            <person name="Denarie J."/>
            <person name="Dixon R.A."/>
            <person name="May G.D."/>
            <person name="Schwartz D.C."/>
            <person name="Rogers J."/>
            <person name="Quetier F."/>
            <person name="Town C.D."/>
            <person name="Roe B.A."/>
        </authorList>
    </citation>
    <scope>NUCLEOTIDE SEQUENCE [LARGE SCALE GENOMIC DNA]</scope>
    <source>
        <strain evidence="3">A17</strain>
        <strain evidence="5 6">cv. Jemalong A17</strain>
    </source>
</reference>
<name>G7K0I7_MEDTR</name>
<dbReference type="PANTHER" id="PTHR31672">
    <property type="entry name" value="BNACNNG10540D PROTEIN"/>
    <property type="match status" value="1"/>
</dbReference>
<dbReference type="HOGENOM" id="CLU_027176_0_1_1"/>
<dbReference type="NCBIfam" id="TIGR01640">
    <property type="entry name" value="F_box_assoc_1"/>
    <property type="match status" value="1"/>
</dbReference>
<evidence type="ECO:0000313" key="3">
    <source>
        <dbReference type="EMBL" id="AES97556.1"/>
    </source>
</evidence>
<dbReference type="Gramene" id="rna31163">
    <property type="protein sequence ID" value="RHN55884.1"/>
    <property type="gene ID" value="gene31163"/>
</dbReference>
<keyword evidence="6" id="KW-1185">Reference proteome</keyword>
<reference evidence="5" key="3">
    <citation type="submission" date="2015-04" db="UniProtKB">
        <authorList>
            <consortium name="EnsemblPlants"/>
        </authorList>
    </citation>
    <scope>IDENTIFICATION</scope>
    <source>
        <strain evidence="5">cv. Jemalong A17</strain>
    </source>
</reference>
<dbReference type="EMBL" id="PSQE01000005">
    <property type="protein sequence ID" value="RHN55884.1"/>
    <property type="molecule type" value="Genomic_DNA"/>
</dbReference>
<evidence type="ECO:0000313" key="6">
    <source>
        <dbReference type="Proteomes" id="UP000002051"/>
    </source>
</evidence>
<dbReference type="STRING" id="3880.G7K0I7"/>
<dbReference type="PANTHER" id="PTHR31672:SF13">
    <property type="entry name" value="F-BOX PROTEIN CPR30-LIKE"/>
    <property type="match status" value="1"/>
</dbReference>
<dbReference type="OMA" id="KCEVRIF"/>
<evidence type="ECO:0000313" key="4">
    <source>
        <dbReference type="EMBL" id="RHN55884.1"/>
    </source>
</evidence>